<reference evidence="1 2" key="1">
    <citation type="journal article" date="2022" name="New Phytol.">
        <title>Ecological generalism drives hyperdiversity of secondary metabolite gene clusters in xylarialean endophytes.</title>
        <authorList>
            <person name="Franco M.E.E."/>
            <person name="Wisecaver J.H."/>
            <person name="Arnold A.E."/>
            <person name="Ju Y.M."/>
            <person name="Slot J.C."/>
            <person name="Ahrendt S."/>
            <person name="Moore L.P."/>
            <person name="Eastman K.E."/>
            <person name="Scott K."/>
            <person name="Konkel Z."/>
            <person name="Mondo S.J."/>
            <person name="Kuo A."/>
            <person name="Hayes R.D."/>
            <person name="Haridas S."/>
            <person name="Andreopoulos B."/>
            <person name="Riley R."/>
            <person name="LaButti K."/>
            <person name="Pangilinan J."/>
            <person name="Lipzen A."/>
            <person name="Amirebrahimi M."/>
            <person name="Yan J."/>
            <person name="Adam C."/>
            <person name="Keymanesh K."/>
            <person name="Ng V."/>
            <person name="Louie K."/>
            <person name="Northen T."/>
            <person name="Drula E."/>
            <person name="Henrissat B."/>
            <person name="Hsieh H.M."/>
            <person name="Youens-Clark K."/>
            <person name="Lutzoni F."/>
            <person name="Miadlikowska J."/>
            <person name="Eastwood D.C."/>
            <person name="Hamelin R.C."/>
            <person name="Grigoriev I.V."/>
            <person name="U'Ren J.M."/>
        </authorList>
    </citation>
    <scope>NUCLEOTIDE SEQUENCE [LARGE SCALE GENOMIC DNA]</scope>
    <source>
        <strain evidence="1 2">ER1909</strain>
    </source>
</reference>
<dbReference type="Proteomes" id="UP001497680">
    <property type="component" value="Unassembled WGS sequence"/>
</dbReference>
<proteinExistence type="predicted"/>
<evidence type="ECO:0000313" key="2">
    <source>
        <dbReference type="Proteomes" id="UP001497680"/>
    </source>
</evidence>
<sequence>MDEKPLLTGGAGPIPNHQTKHKHQHAKPFLVISSILLCITLLHLQPFPTLRLSFYSNQCRARRLVYDGERISWEVCGDLSGRPLECSTIDVPMDQFSAENSGNKTFSIPLIRSRGSIATQNLILNPGGPGGSGINFMYRLGERLRTIVGEEFHLLSFDPRGINGSKPSATCYPDKESRRELSPVRGGKVVEDSPELYAWSQNFVKACADTMGEYGKYINTPQTAADMNSILDAMGQDDMVYWGFSYGTILGQTYAGLFPERSKRVIIDGVANQFDWYKGLLNAEVFVDTENVFDGFLDECVKAGENCPLASLATSKDDLLAKIMALAAGLDEQPQSVYVNNSVYGFLSYKKLMYDAIFATLTKPANWYTLADNLAKWLQGNATEAFLAYDGAPLKIPNDVELVVELNDGASGSDHWPQDRQALLEILLPFMNQSIFSPAEQANYYPKQKWIIPKTHDFVPQMSVKTAHPLLILSTTYDPVCPLVSARSANAAFEGSQIVEVKGYGHCSLAIPSTCIAKHVRAFLTNGTVPEKYTQCESDGPYFIKPAEDGKVVALKHFDEEEERAIHLAQLHLARDWTSPRWS</sequence>
<protein>
    <submittedName>
        <fullName evidence="1">Alpha/beta-hydrolase</fullName>
    </submittedName>
</protein>
<dbReference type="EMBL" id="MU394282">
    <property type="protein sequence ID" value="KAI6093020.1"/>
    <property type="molecule type" value="Genomic_DNA"/>
</dbReference>
<accession>A0ACC0DKD7</accession>
<gene>
    <name evidence="1" type="ORF">F4821DRAFT_114651</name>
</gene>
<evidence type="ECO:0000313" key="1">
    <source>
        <dbReference type="EMBL" id="KAI6093020.1"/>
    </source>
</evidence>
<keyword evidence="2" id="KW-1185">Reference proteome</keyword>
<name>A0ACC0DKD7_9PEZI</name>
<organism evidence="1 2">
    <name type="scientific">Hypoxylon rubiginosum</name>
    <dbReference type="NCBI Taxonomy" id="110542"/>
    <lineage>
        <taxon>Eukaryota</taxon>
        <taxon>Fungi</taxon>
        <taxon>Dikarya</taxon>
        <taxon>Ascomycota</taxon>
        <taxon>Pezizomycotina</taxon>
        <taxon>Sordariomycetes</taxon>
        <taxon>Xylariomycetidae</taxon>
        <taxon>Xylariales</taxon>
        <taxon>Hypoxylaceae</taxon>
        <taxon>Hypoxylon</taxon>
    </lineage>
</organism>
<comment type="caution">
    <text evidence="1">The sequence shown here is derived from an EMBL/GenBank/DDBJ whole genome shotgun (WGS) entry which is preliminary data.</text>
</comment>